<dbReference type="GO" id="GO:0006284">
    <property type="term" value="P:base-excision repair"/>
    <property type="evidence" value="ECO:0007669"/>
    <property type="project" value="TreeGrafter"/>
</dbReference>
<dbReference type="EMBL" id="MWWV01000002">
    <property type="protein sequence ID" value="OZG59130.1"/>
    <property type="molecule type" value="Genomic_DNA"/>
</dbReference>
<evidence type="ECO:0000256" key="7">
    <source>
        <dbReference type="HAMAP-Rule" id="MF_00152"/>
    </source>
</evidence>
<dbReference type="PROSITE" id="PS00731">
    <property type="entry name" value="AP_NUCLEASE_F2_3"/>
    <property type="match status" value="1"/>
</dbReference>
<dbReference type="RefSeq" id="WP_094661951.1">
    <property type="nucleotide sequence ID" value="NZ_MWWV01000002.1"/>
</dbReference>
<comment type="caution">
    <text evidence="9">The sequence shown here is derived from an EMBL/GenBank/DDBJ whole genome shotgun (WGS) entry which is preliminary data.</text>
</comment>
<gene>
    <name evidence="7" type="primary">nfo</name>
    <name evidence="9" type="ORF">BTIS_0283</name>
</gene>
<dbReference type="GO" id="GO:0008270">
    <property type="term" value="F:zinc ion binding"/>
    <property type="evidence" value="ECO:0007669"/>
    <property type="project" value="UniProtKB-UniRule"/>
</dbReference>
<dbReference type="InterPro" id="IPR018246">
    <property type="entry name" value="AP_endonuc_F2_Zn_BS"/>
</dbReference>
<keyword evidence="10" id="KW-1185">Reference proteome</keyword>
<evidence type="ECO:0000313" key="10">
    <source>
        <dbReference type="Proteomes" id="UP000216444"/>
    </source>
</evidence>
<dbReference type="PANTHER" id="PTHR21445:SF0">
    <property type="entry name" value="APURINIC-APYRIMIDINIC ENDONUCLEASE"/>
    <property type="match status" value="1"/>
</dbReference>
<dbReference type="InterPro" id="IPR013022">
    <property type="entry name" value="Xyl_isomerase-like_TIM-brl"/>
</dbReference>
<accession>A0A261FIZ3</accession>
<proteinExistence type="inferred from homology"/>
<evidence type="ECO:0000256" key="1">
    <source>
        <dbReference type="ARBA" id="ARBA00005340"/>
    </source>
</evidence>
<dbReference type="HAMAP" id="MF_00152">
    <property type="entry name" value="Nfo"/>
    <property type="match status" value="1"/>
</dbReference>
<organism evidence="9 10">
    <name type="scientific">Bifidobacterium tissieri</name>
    <dbReference type="NCBI Taxonomy" id="1630162"/>
    <lineage>
        <taxon>Bacteria</taxon>
        <taxon>Bacillati</taxon>
        <taxon>Actinomycetota</taxon>
        <taxon>Actinomycetes</taxon>
        <taxon>Bifidobacteriales</taxon>
        <taxon>Bifidobacteriaceae</taxon>
        <taxon>Bifidobacterium</taxon>
    </lineage>
</organism>
<protein>
    <recommendedName>
        <fullName evidence="7">Probable endonuclease 4</fullName>
        <ecNumber evidence="7">3.1.21.2</ecNumber>
    </recommendedName>
    <alternativeName>
        <fullName evidence="7">Endodeoxyribonuclease IV</fullName>
    </alternativeName>
    <alternativeName>
        <fullName evidence="7">Endonuclease IV</fullName>
    </alternativeName>
</protein>
<keyword evidence="6 7" id="KW-0234">DNA repair</keyword>
<sequence length="322" mass="35164">MAETKRELFIGSHLSTSGGWGKLLERSHEECGTTFAFFPRSPYGKRSKTLTEQGARELGEQLRSEHYGPLVAHAPYVYNFAAKDESKREFAITAMEEDLRLLAAIRRAGQPIYLNVHPGAHVGQGAETGCRLIAESLSRVLNDLAESGEVVVPILLETMAGKGTECGRNFEEIAAIISGIEERLTQPQTSAMTKTPIQTGEPEEAGVESESLVGVTLDTCHVFDAGYDLLNDFDAVLANFDEVIGLNRLKAIHANDSINGLNSHKDRHANIGDGALGLPFFTRMVNDPRLNTLPMILETKELTPTTHRDEIALLRGLAQGQV</sequence>
<feature type="binding site" evidence="7">
    <location>
        <position position="253"/>
    </location>
    <ligand>
        <name>Zn(2+)</name>
        <dbReference type="ChEBI" id="CHEBI:29105"/>
        <label>2</label>
    </ligand>
</feature>
<evidence type="ECO:0000256" key="2">
    <source>
        <dbReference type="ARBA" id="ARBA00022723"/>
    </source>
</evidence>
<evidence type="ECO:0000259" key="8">
    <source>
        <dbReference type="Pfam" id="PF01261"/>
    </source>
</evidence>
<keyword evidence="2 7" id="KW-0479">Metal-binding</keyword>
<feature type="binding site" evidence="7">
    <location>
        <position position="268"/>
    </location>
    <ligand>
        <name>Zn(2+)</name>
        <dbReference type="ChEBI" id="CHEBI:29105"/>
        <label>3</label>
    </ligand>
</feature>
<dbReference type="Proteomes" id="UP000216444">
    <property type="component" value="Unassembled WGS sequence"/>
</dbReference>
<keyword evidence="3 7" id="KW-0227">DNA damage</keyword>
<comment type="catalytic activity">
    <reaction evidence="7">
        <text>Endonucleolytic cleavage to 5'-phosphooligonucleotide end-products.</text>
        <dbReference type="EC" id="3.1.21.2"/>
    </reaction>
</comment>
<dbReference type="InterPro" id="IPR001719">
    <property type="entry name" value="AP_endonuc_2"/>
</dbReference>
<keyword evidence="7 9" id="KW-0255">Endonuclease</keyword>
<comment type="cofactor">
    <cofactor evidence="7">
        <name>Zn(2+)</name>
        <dbReference type="ChEBI" id="CHEBI:29105"/>
    </cofactor>
    <text evidence="7">Binds 3 Zn(2+) ions.</text>
</comment>
<dbReference type="Pfam" id="PF01261">
    <property type="entry name" value="AP_endonuc_2"/>
    <property type="match status" value="2"/>
</dbReference>
<dbReference type="GO" id="GO:0008833">
    <property type="term" value="F:deoxyribonuclease IV (phage-T4-induced) activity"/>
    <property type="evidence" value="ECO:0007669"/>
    <property type="project" value="UniProtKB-UniRule"/>
</dbReference>
<dbReference type="CDD" id="cd00019">
    <property type="entry name" value="AP2Ec"/>
    <property type="match status" value="1"/>
</dbReference>
<dbReference type="PANTHER" id="PTHR21445">
    <property type="entry name" value="ENDONUCLEASE IV ENDODEOXYRIBONUCLEASE IV"/>
    <property type="match status" value="1"/>
</dbReference>
<dbReference type="SUPFAM" id="SSF51658">
    <property type="entry name" value="Xylose isomerase-like"/>
    <property type="match status" value="1"/>
</dbReference>
<feature type="binding site" evidence="7">
    <location>
        <position position="73"/>
    </location>
    <ligand>
        <name>Zn(2+)</name>
        <dbReference type="ChEBI" id="CHEBI:29105"/>
        <label>1</label>
    </ligand>
</feature>
<dbReference type="GO" id="GO:0003906">
    <property type="term" value="F:DNA-(apurinic or apyrimidinic site) endonuclease activity"/>
    <property type="evidence" value="ECO:0007669"/>
    <property type="project" value="TreeGrafter"/>
</dbReference>
<evidence type="ECO:0000256" key="6">
    <source>
        <dbReference type="ARBA" id="ARBA00023204"/>
    </source>
</evidence>
<dbReference type="Gene3D" id="3.20.20.150">
    <property type="entry name" value="Divalent-metal-dependent TIM barrel enzymes"/>
    <property type="match status" value="1"/>
</dbReference>
<feature type="binding site" evidence="7">
    <location>
        <position position="157"/>
    </location>
    <ligand>
        <name>Zn(2+)</name>
        <dbReference type="ChEBI" id="CHEBI:29105"/>
        <label>1</label>
    </ligand>
</feature>
<feature type="binding site" evidence="7">
    <location>
        <position position="298"/>
    </location>
    <ligand>
        <name>Zn(2+)</name>
        <dbReference type="ChEBI" id="CHEBI:29105"/>
        <label>2</label>
    </ligand>
</feature>
<feature type="domain" description="Xylose isomerase-like TIM barrel" evidence="8">
    <location>
        <begin position="211"/>
        <end position="315"/>
    </location>
</feature>
<feature type="binding site" evidence="7">
    <location>
        <position position="117"/>
    </location>
    <ligand>
        <name>Zn(2+)</name>
        <dbReference type="ChEBI" id="CHEBI:29105"/>
        <label>1</label>
    </ligand>
</feature>
<keyword evidence="5 7" id="KW-0862">Zinc</keyword>
<evidence type="ECO:0000256" key="5">
    <source>
        <dbReference type="ARBA" id="ARBA00022833"/>
    </source>
</evidence>
<feature type="binding site" evidence="7">
    <location>
        <position position="221"/>
    </location>
    <ligand>
        <name>Zn(2+)</name>
        <dbReference type="ChEBI" id="CHEBI:29105"/>
        <label>3</label>
    </ligand>
</feature>
<comment type="function">
    <text evidence="7">Endonuclease IV plays a role in DNA repair. It cleaves phosphodiester bonds at apurinic or apyrimidinic (AP) sites, generating a 3'-hydroxyl group and a 5'-terminal sugar phosphate.</text>
</comment>
<dbReference type="SMART" id="SM00518">
    <property type="entry name" value="AP2Ec"/>
    <property type="match status" value="1"/>
</dbReference>
<feature type="binding site" evidence="7">
    <location>
        <position position="266"/>
    </location>
    <ligand>
        <name>Zn(2+)</name>
        <dbReference type="ChEBI" id="CHEBI:29105"/>
        <label>3</label>
    </ligand>
</feature>
<dbReference type="AlphaFoldDB" id="A0A261FIZ3"/>
<feature type="binding site" evidence="7">
    <location>
        <position position="218"/>
    </location>
    <ligand>
        <name>Zn(2+)</name>
        <dbReference type="ChEBI" id="CHEBI:29105"/>
        <label>2</label>
    </ligand>
</feature>
<name>A0A261FIZ3_9BIFI</name>
<dbReference type="PROSITE" id="PS51432">
    <property type="entry name" value="AP_NUCLEASE_F2_4"/>
    <property type="match status" value="1"/>
</dbReference>
<dbReference type="EC" id="3.1.21.2" evidence="7"/>
<evidence type="ECO:0000256" key="3">
    <source>
        <dbReference type="ARBA" id="ARBA00022763"/>
    </source>
</evidence>
<dbReference type="GO" id="GO:0003677">
    <property type="term" value="F:DNA binding"/>
    <property type="evidence" value="ECO:0007669"/>
    <property type="project" value="InterPro"/>
</dbReference>
<comment type="similarity">
    <text evidence="1 7">Belongs to the AP endonuclease 2 family.</text>
</comment>
<dbReference type="PROSITE" id="PS00730">
    <property type="entry name" value="AP_NUCLEASE_F2_2"/>
    <property type="match status" value="1"/>
</dbReference>
<reference evidence="9 10" key="1">
    <citation type="journal article" date="2017" name="BMC Genomics">
        <title>Comparative genomic and phylogenomic analyses of the Bifidobacteriaceae family.</title>
        <authorList>
            <person name="Lugli G.A."/>
            <person name="Milani C."/>
            <person name="Turroni F."/>
            <person name="Duranti S."/>
            <person name="Mancabelli L."/>
            <person name="Mangifesta M."/>
            <person name="Ferrario C."/>
            <person name="Modesto M."/>
            <person name="Mattarelli P."/>
            <person name="Jiri K."/>
            <person name="van Sinderen D."/>
            <person name="Ventura M."/>
        </authorList>
    </citation>
    <scope>NUCLEOTIDE SEQUENCE [LARGE SCALE GENOMIC DNA]</scope>
    <source>
        <strain evidence="9 10">DSM 100201</strain>
    </source>
</reference>
<evidence type="ECO:0000313" key="9">
    <source>
        <dbReference type="EMBL" id="OZG59130.1"/>
    </source>
</evidence>
<keyword evidence="4 7" id="KW-0378">Hydrolase</keyword>
<keyword evidence="7" id="KW-0540">Nuclease</keyword>
<dbReference type="InterPro" id="IPR036237">
    <property type="entry name" value="Xyl_isomerase-like_sf"/>
</dbReference>
<evidence type="ECO:0000256" key="4">
    <source>
        <dbReference type="ARBA" id="ARBA00022801"/>
    </source>
</evidence>
<dbReference type="GO" id="GO:0008081">
    <property type="term" value="F:phosphoric diester hydrolase activity"/>
    <property type="evidence" value="ECO:0007669"/>
    <property type="project" value="TreeGrafter"/>
</dbReference>
<feature type="domain" description="Xylose isomerase-like TIM barrel" evidence="8">
    <location>
        <begin position="35"/>
        <end position="181"/>
    </location>
</feature>
<feature type="binding site" evidence="7">
    <location>
        <position position="157"/>
    </location>
    <ligand>
        <name>Zn(2+)</name>
        <dbReference type="ChEBI" id="CHEBI:29105"/>
        <label>2</label>
    </ligand>
</feature>